<organism evidence="3 4">
    <name type="scientific">Triparma laevis f. inornata</name>
    <dbReference type="NCBI Taxonomy" id="1714386"/>
    <lineage>
        <taxon>Eukaryota</taxon>
        <taxon>Sar</taxon>
        <taxon>Stramenopiles</taxon>
        <taxon>Ochrophyta</taxon>
        <taxon>Bolidophyceae</taxon>
        <taxon>Parmales</taxon>
        <taxon>Triparmaceae</taxon>
        <taxon>Triparma</taxon>
    </lineage>
</organism>
<feature type="region of interest" description="Disordered" evidence="2">
    <location>
        <begin position="1"/>
        <end position="42"/>
    </location>
</feature>
<reference evidence="4" key="1">
    <citation type="journal article" date="2023" name="Commun. Biol.">
        <title>Genome analysis of Parmales, the sister group of diatoms, reveals the evolutionary specialization of diatoms from phago-mixotrophs to photoautotrophs.</title>
        <authorList>
            <person name="Ban H."/>
            <person name="Sato S."/>
            <person name="Yoshikawa S."/>
            <person name="Yamada K."/>
            <person name="Nakamura Y."/>
            <person name="Ichinomiya M."/>
            <person name="Sato N."/>
            <person name="Blanc-Mathieu R."/>
            <person name="Endo H."/>
            <person name="Kuwata A."/>
            <person name="Ogata H."/>
        </authorList>
    </citation>
    <scope>NUCLEOTIDE SEQUENCE [LARGE SCALE GENOMIC DNA]</scope>
</reference>
<dbReference type="Proteomes" id="UP001162640">
    <property type="component" value="Unassembled WGS sequence"/>
</dbReference>
<accession>A0A9W6ZVA0</accession>
<dbReference type="Gene3D" id="3.80.10.10">
    <property type="entry name" value="Ribonuclease Inhibitor"/>
    <property type="match status" value="2"/>
</dbReference>
<evidence type="ECO:0000256" key="2">
    <source>
        <dbReference type="SAM" id="MobiDB-lite"/>
    </source>
</evidence>
<dbReference type="SUPFAM" id="SSF52058">
    <property type="entry name" value="L domain-like"/>
    <property type="match status" value="1"/>
</dbReference>
<evidence type="ECO:0000313" key="4">
    <source>
        <dbReference type="Proteomes" id="UP001162640"/>
    </source>
</evidence>
<dbReference type="AlphaFoldDB" id="A0A9W6ZVA0"/>
<dbReference type="InterPro" id="IPR032675">
    <property type="entry name" value="LRR_dom_sf"/>
</dbReference>
<feature type="compositionally biased region" description="Polar residues" evidence="2">
    <location>
        <begin position="1"/>
        <end position="14"/>
    </location>
</feature>
<evidence type="ECO:0000313" key="3">
    <source>
        <dbReference type="EMBL" id="GMH57480.1"/>
    </source>
</evidence>
<sequence length="539" mass="59554">MSQKCVATRSSSRLKTQKLGGERGGEDEGSQNQGQGQGPLDAVLAPTTKDEFMATDDFMRLLRGYVDVAELFHIFRLVSKPWQRIAEEKIDQDFRRGVLAFHGGNDMGVGGDEEFWDSLRAKREPVTRVIFLLNITKVGRSACAWAVNLVVVDIPEGVESISYGAFCQCHRLTTVSFPTTLILIGESAFAACSSLENIDLLHTNLQEFGDAAFWSCSELKSMRIPDSLQTLGKGVFLECSKLVPSNIHVSYDSDGDVINTTSDDVAHLRFQQRFAELEKMLAECDAENAALTTEVATLTTEIAALTTKVAALKIANAPAHTNDFMSTIDFKRHFVGFVHIEMLLVLREVCKEWNEVVKDVVDESVESGAMIVHGGEDLQWSAAREERRKLVTQVVFLLNNIKVGDRACWCAVNLVVVDIPEGVESIGVWAFQWCSSLTTVSFPTTLKSINEYAFDECSSLDNVDLLHTNLQELGKQAFSFCSELKSMTIPDSLQKLDEYVFNGCSKLVPSSIDVSGGQNNDATYEVVTHLRSQQQNASS</sequence>
<dbReference type="PANTHER" id="PTHR45661">
    <property type="entry name" value="SURFACE ANTIGEN"/>
    <property type="match status" value="1"/>
</dbReference>
<gene>
    <name evidence="3" type="ORF">TL16_g02390</name>
</gene>
<dbReference type="EMBL" id="BLQM01000058">
    <property type="protein sequence ID" value="GMH57480.1"/>
    <property type="molecule type" value="Genomic_DNA"/>
</dbReference>
<protein>
    <recommendedName>
        <fullName evidence="5">Leucine-rich repeat domain, L domain-like</fullName>
    </recommendedName>
</protein>
<proteinExistence type="predicted"/>
<keyword evidence="1" id="KW-0175">Coiled coil</keyword>
<dbReference type="PANTHER" id="PTHR45661:SF3">
    <property type="entry name" value="IG-LIKE DOMAIN-CONTAINING PROTEIN"/>
    <property type="match status" value="1"/>
</dbReference>
<name>A0A9W6ZVA0_9STRA</name>
<comment type="caution">
    <text evidence="3">The sequence shown here is derived from an EMBL/GenBank/DDBJ whole genome shotgun (WGS) entry which is preliminary data.</text>
</comment>
<evidence type="ECO:0008006" key="5">
    <source>
        <dbReference type="Google" id="ProtNLM"/>
    </source>
</evidence>
<dbReference type="InterPro" id="IPR026906">
    <property type="entry name" value="LRR_5"/>
</dbReference>
<dbReference type="Pfam" id="PF13306">
    <property type="entry name" value="LRR_5"/>
    <property type="match status" value="2"/>
</dbReference>
<evidence type="ECO:0000256" key="1">
    <source>
        <dbReference type="SAM" id="Coils"/>
    </source>
</evidence>
<feature type="coiled-coil region" evidence="1">
    <location>
        <begin position="274"/>
        <end position="308"/>
    </location>
</feature>
<dbReference type="InterPro" id="IPR053139">
    <property type="entry name" value="Surface_bspA-like"/>
</dbReference>